<evidence type="ECO:0000256" key="3">
    <source>
        <dbReference type="ARBA" id="ARBA00022651"/>
    </source>
</evidence>
<dbReference type="InterPro" id="IPR029058">
    <property type="entry name" value="AB_hydrolase_fold"/>
</dbReference>
<comment type="caution">
    <text evidence="10">The sequence shown here is derived from an EMBL/GenBank/DDBJ whole genome shotgun (WGS) entry which is preliminary data.</text>
</comment>
<dbReference type="Pfam" id="PF00561">
    <property type="entry name" value="Abhydrolase_1"/>
    <property type="match status" value="1"/>
</dbReference>
<dbReference type="NCBIfam" id="TIGR04183">
    <property type="entry name" value="Por_Secre_tail"/>
    <property type="match status" value="1"/>
</dbReference>
<organism evidence="10">
    <name type="scientific">bioreactor metagenome</name>
    <dbReference type="NCBI Taxonomy" id="1076179"/>
    <lineage>
        <taxon>unclassified sequences</taxon>
        <taxon>metagenomes</taxon>
        <taxon>ecological metagenomes</taxon>
    </lineage>
</organism>
<evidence type="ECO:0000256" key="6">
    <source>
        <dbReference type="ARBA" id="ARBA00023277"/>
    </source>
</evidence>
<keyword evidence="3" id="KW-0858">Xylan degradation</keyword>
<dbReference type="AlphaFoldDB" id="A0A644WH63"/>
<dbReference type="SUPFAM" id="SSF53474">
    <property type="entry name" value="alpha/beta-Hydrolases"/>
    <property type="match status" value="1"/>
</dbReference>
<dbReference type="PANTHER" id="PTHR38050">
    <property type="match status" value="1"/>
</dbReference>
<evidence type="ECO:0000259" key="8">
    <source>
        <dbReference type="Pfam" id="PF00561"/>
    </source>
</evidence>
<dbReference type="InterPro" id="IPR026444">
    <property type="entry name" value="Secre_tail"/>
</dbReference>
<dbReference type="GO" id="GO:0030600">
    <property type="term" value="F:feruloyl esterase activity"/>
    <property type="evidence" value="ECO:0007669"/>
    <property type="project" value="InterPro"/>
</dbReference>
<dbReference type="InterPro" id="IPR000073">
    <property type="entry name" value="AB_hydrolase_1"/>
</dbReference>
<dbReference type="Gene3D" id="3.40.50.1820">
    <property type="entry name" value="alpha/beta hydrolase"/>
    <property type="match status" value="1"/>
</dbReference>
<evidence type="ECO:0000256" key="2">
    <source>
        <dbReference type="ARBA" id="ARBA00022525"/>
    </source>
</evidence>
<accession>A0A644WH63</accession>
<protein>
    <submittedName>
        <fullName evidence="10">Uncharacterized protein</fullName>
    </submittedName>
</protein>
<evidence type="ECO:0000259" key="9">
    <source>
        <dbReference type="Pfam" id="PF18962"/>
    </source>
</evidence>
<dbReference type="GO" id="GO:0045493">
    <property type="term" value="P:xylan catabolic process"/>
    <property type="evidence" value="ECO:0007669"/>
    <property type="project" value="UniProtKB-KW"/>
</dbReference>
<dbReference type="InterPro" id="IPR043595">
    <property type="entry name" value="FaeB/C/D"/>
</dbReference>
<evidence type="ECO:0000256" key="5">
    <source>
        <dbReference type="ARBA" id="ARBA00022801"/>
    </source>
</evidence>
<gene>
    <name evidence="10" type="ORF">SDC9_49175</name>
</gene>
<feature type="domain" description="Secretion system C-terminal sorting" evidence="9">
    <location>
        <begin position="313"/>
        <end position="375"/>
    </location>
</feature>
<keyword evidence="7" id="KW-0624">Polysaccharide degradation</keyword>
<keyword evidence="5" id="KW-0378">Hydrolase</keyword>
<feature type="domain" description="AB hydrolase-1" evidence="8">
    <location>
        <begin position="64"/>
        <end position="227"/>
    </location>
</feature>
<dbReference type="GO" id="GO:0005576">
    <property type="term" value="C:extracellular region"/>
    <property type="evidence" value="ECO:0007669"/>
    <property type="project" value="UniProtKB-SubCell"/>
</dbReference>
<evidence type="ECO:0000256" key="7">
    <source>
        <dbReference type="ARBA" id="ARBA00023326"/>
    </source>
</evidence>
<dbReference type="Pfam" id="PF18962">
    <property type="entry name" value="Por_Secre_tail"/>
    <property type="match status" value="1"/>
</dbReference>
<dbReference type="EMBL" id="VSSQ01000908">
    <property type="protein sequence ID" value="MPM02917.1"/>
    <property type="molecule type" value="Genomic_DNA"/>
</dbReference>
<keyword evidence="6" id="KW-0119">Carbohydrate metabolism</keyword>
<evidence type="ECO:0000313" key="10">
    <source>
        <dbReference type="EMBL" id="MPM02917.1"/>
    </source>
</evidence>
<name>A0A644WH63_9ZZZZ</name>
<evidence type="ECO:0000256" key="4">
    <source>
        <dbReference type="ARBA" id="ARBA00022729"/>
    </source>
</evidence>
<sequence>MALWQNFISLKKIPLMKTRLLALAFSVISLASTAQTTKTIQVGGVTRQYKEYVAGSYTGTNPVPLVICLHGLGDNMTNFSGIGMHLLSDSAQFVTLYPQAMNSAYGTAWNSGASYMGMVLNPTVDDIGFISALIDSTAALYNIDLTRVYVTGFSMGGFMANRLACQLGTRICAIASVAGTIGTSCTCSPFRPIPVAHFHGTADGTVAYTGNAFGNDAEALVSFWADFDNCDTPAVHTALPDIEADSMTVDLYQYFNGDQGSEVWFYKVNGADHVWLVPGANDISYTIEIWNFFKRFQHTTLSVEEANEPRLSVYPNPATDVLQVNGFNGADRGILSVMDLSGKTIMQGCFENGFTSLKVSQLPAGIYLLQLSGDNVFETIRFMKE</sequence>
<evidence type="ECO:0000256" key="1">
    <source>
        <dbReference type="ARBA" id="ARBA00004613"/>
    </source>
</evidence>
<comment type="subcellular location">
    <subcellularLocation>
        <location evidence="1">Secreted</location>
    </subcellularLocation>
</comment>
<proteinExistence type="predicted"/>
<dbReference type="PANTHER" id="PTHR38050:SF2">
    <property type="entry name" value="FERULOYL ESTERASE C-RELATED"/>
    <property type="match status" value="1"/>
</dbReference>
<reference evidence="10" key="1">
    <citation type="submission" date="2019-08" db="EMBL/GenBank/DDBJ databases">
        <authorList>
            <person name="Kucharzyk K."/>
            <person name="Murdoch R.W."/>
            <person name="Higgins S."/>
            <person name="Loffler F."/>
        </authorList>
    </citation>
    <scope>NUCLEOTIDE SEQUENCE</scope>
</reference>
<keyword evidence="2" id="KW-0964">Secreted</keyword>
<keyword evidence="4" id="KW-0732">Signal</keyword>